<dbReference type="AlphaFoldDB" id="A0A1B1TAR4"/>
<organism evidence="2">
    <name type="scientific">uncultured Poseidoniia archaeon</name>
    <dbReference type="NCBI Taxonomy" id="1697135"/>
    <lineage>
        <taxon>Archaea</taxon>
        <taxon>Methanobacteriati</taxon>
        <taxon>Thermoplasmatota</taxon>
        <taxon>Candidatus Poseidoniia</taxon>
        <taxon>environmental samples</taxon>
    </lineage>
</organism>
<keyword evidence="1" id="KW-1133">Transmembrane helix</keyword>
<evidence type="ECO:0000256" key="1">
    <source>
        <dbReference type="SAM" id="Phobius"/>
    </source>
</evidence>
<reference evidence="2" key="2">
    <citation type="journal article" date="2015" name="ISME J.">
        <title>A new class of marine Euryarchaeota group II from the Mediterranean deep chlorophyll maximum.</title>
        <authorList>
            <person name="Martin-Cuadrado A.B."/>
            <person name="Garcia-Heredia I."/>
            <person name="Molto A.G."/>
            <person name="Lopez-Ubeda R."/>
            <person name="Kimes N."/>
            <person name="Lopez-Garcia P."/>
            <person name="Moreira D."/>
            <person name="Rodriguez-Valera F."/>
        </authorList>
    </citation>
    <scope>NUCLEOTIDE SEQUENCE</scope>
</reference>
<evidence type="ECO:0000313" key="2">
    <source>
        <dbReference type="EMBL" id="ANV79384.1"/>
    </source>
</evidence>
<accession>A0A1B1TAR4</accession>
<feature type="transmembrane region" description="Helical" evidence="1">
    <location>
        <begin position="37"/>
        <end position="59"/>
    </location>
</feature>
<sequence>MVAQSIEEELAELAALVDEAERLGFDPWPPTKPDRPWAKWALGSFMIILMLSAVSKVLFRFVTI</sequence>
<reference evidence="2" key="1">
    <citation type="submission" date="2014-11" db="EMBL/GenBank/DDBJ databases">
        <authorList>
            <person name="Zhu J."/>
            <person name="Qi W."/>
            <person name="Song R."/>
        </authorList>
    </citation>
    <scope>NUCLEOTIDE SEQUENCE</scope>
</reference>
<proteinExistence type="predicted"/>
<keyword evidence="1" id="KW-0472">Membrane</keyword>
<keyword evidence="1" id="KW-0812">Transmembrane</keyword>
<dbReference type="EMBL" id="KP211825">
    <property type="protein sequence ID" value="ANV79384.1"/>
    <property type="molecule type" value="Genomic_DNA"/>
</dbReference>
<protein>
    <submittedName>
        <fullName evidence="2">Uncharacterized protein</fullName>
    </submittedName>
</protein>
<name>A0A1B1TAR4_9ARCH</name>